<reference evidence="5" key="2">
    <citation type="submission" date="2021-09" db="EMBL/GenBank/DDBJ databases">
        <authorList>
            <person name="Gilroy R."/>
        </authorList>
    </citation>
    <scope>NUCLEOTIDE SEQUENCE</scope>
    <source>
        <strain evidence="5">CHK171-7178</strain>
    </source>
</reference>
<evidence type="ECO:0000256" key="1">
    <source>
        <dbReference type="ARBA" id="ARBA00006484"/>
    </source>
</evidence>
<dbReference type="Pfam" id="PF02036">
    <property type="entry name" value="SCP2"/>
    <property type="match status" value="1"/>
</dbReference>
<organism evidence="5 6">
    <name type="scientific">Sporosarcina psychrophila</name>
    <name type="common">Bacillus psychrophilus</name>
    <dbReference type="NCBI Taxonomy" id="1476"/>
    <lineage>
        <taxon>Bacteria</taxon>
        <taxon>Bacillati</taxon>
        <taxon>Bacillota</taxon>
        <taxon>Bacilli</taxon>
        <taxon>Bacillales</taxon>
        <taxon>Caryophanaceae</taxon>
        <taxon>Sporosarcina</taxon>
    </lineage>
</organism>
<protein>
    <submittedName>
        <fullName evidence="5">SCP2 sterol-binding domain-containing protein</fullName>
    </submittedName>
</protein>
<keyword evidence="2" id="KW-0521">NADP</keyword>
<reference evidence="5" key="1">
    <citation type="journal article" date="2021" name="PeerJ">
        <title>Extensive microbial diversity within the chicken gut microbiome revealed by metagenomics and culture.</title>
        <authorList>
            <person name="Gilroy R."/>
            <person name="Ravi A."/>
            <person name="Getino M."/>
            <person name="Pursley I."/>
            <person name="Horton D.L."/>
            <person name="Alikhan N.F."/>
            <person name="Baker D."/>
            <person name="Gharbi K."/>
            <person name="Hall N."/>
            <person name="Watson M."/>
            <person name="Adriaenssens E.M."/>
            <person name="Foster-Nyarko E."/>
            <person name="Jarju S."/>
            <person name="Secka A."/>
            <person name="Antonio M."/>
            <person name="Oren A."/>
            <person name="Chaudhuri R.R."/>
            <person name="La Ragione R."/>
            <person name="Hildebrand F."/>
            <person name="Pallen M.J."/>
        </authorList>
    </citation>
    <scope>NUCLEOTIDE SEQUENCE</scope>
    <source>
        <strain evidence="5">CHK171-7178</strain>
    </source>
</reference>
<comment type="similarity">
    <text evidence="1">Belongs to the short-chain dehydrogenases/reductases (SDR) family.</text>
</comment>
<proteinExistence type="inferred from homology"/>
<name>A0A921KBD2_SPOPS</name>
<dbReference type="GO" id="GO:0016491">
    <property type="term" value="F:oxidoreductase activity"/>
    <property type="evidence" value="ECO:0007669"/>
    <property type="project" value="UniProtKB-KW"/>
</dbReference>
<dbReference type="Proteomes" id="UP000698173">
    <property type="component" value="Unassembled WGS sequence"/>
</dbReference>
<dbReference type="EMBL" id="DYWT01000005">
    <property type="protein sequence ID" value="HJF30207.1"/>
    <property type="molecule type" value="Genomic_DNA"/>
</dbReference>
<dbReference type="PANTHER" id="PTHR42808:SF3">
    <property type="entry name" value="HYDROXYSTEROID DEHYDROGENASE-LIKE PROTEIN 2"/>
    <property type="match status" value="1"/>
</dbReference>
<dbReference type="PANTHER" id="PTHR42808">
    <property type="entry name" value="HYDROXYSTEROID DEHYDROGENASE-LIKE PROTEIN 2"/>
    <property type="match status" value="1"/>
</dbReference>
<evidence type="ECO:0000259" key="4">
    <source>
        <dbReference type="Pfam" id="PF02036"/>
    </source>
</evidence>
<dbReference type="SUPFAM" id="SSF55718">
    <property type="entry name" value="SCP-like"/>
    <property type="match status" value="1"/>
</dbReference>
<evidence type="ECO:0000256" key="3">
    <source>
        <dbReference type="ARBA" id="ARBA00023002"/>
    </source>
</evidence>
<comment type="caution">
    <text evidence="5">The sequence shown here is derived from an EMBL/GenBank/DDBJ whole genome shotgun (WGS) entry which is preliminary data.</text>
</comment>
<dbReference type="AlphaFoldDB" id="A0A921KBD2"/>
<keyword evidence="3" id="KW-0560">Oxidoreductase</keyword>
<evidence type="ECO:0000256" key="2">
    <source>
        <dbReference type="ARBA" id="ARBA00022857"/>
    </source>
</evidence>
<dbReference type="InterPro" id="IPR003033">
    <property type="entry name" value="SCP2_sterol-bd_dom"/>
</dbReference>
<evidence type="ECO:0000313" key="5">
    <source>
        <dbReference type="EMBL" id="HJF30207.1"/>
    </source>
</evidence>
<dbReference type="InterPro" id="IPR036527">
    <property type="entry name" value="SCP2_sterol-bd_dom_sf"/>
</dbReference>
<accession>A0A921KBD2</accession>
<dbReference type="Gene3D" id="3.30.1050.10">
    <property type="entry name" value="SCP2 sterol-binding domain"/>
    <property type="match status" value="1"/>
</dbReference>
<feature type="domain" description="SCP2" evidence="4">
    <location>
        <begin position="23"/>
        <end position="113"/>
    </location>
</feature>
<dbReference type="InterPro" id="IPR051935">
    <property type="entry name" value="HSDL2"/>
</dbReference>
<gene>
    <name evidence="5" type="ORF">K8V56_00280</name>
</gene>
<sequence>MKIHFDEMTMTAIWLKIDEKLNEEPDPIKGMTVTYSFNLAGEDGGLYGLALADGKAVTLIGDPGEVDCALAMSVKDFKKLLAGNLNSTTAFMMGKLKVKGNIGLALKLEGLLKQYSF</sequence>
<evidence type="ECO:0000313" key="6">
    <source>
        <dbReference type="Proteomes" id="UP000698173"/>
    </source>
</evidence>